<sequence length="70" mass="8029">MHFNFDQRSVQYIAARLYLRLGRSPEETQTRLDKPNVKLIATKTLSICFTGLIDLFTLSDNASWSVNLPL</sequence>
<dbReference type="InParanoid" id="A0A0C2WGU1"/>
<dbReference type="Proteomes" id="UP000054549">
    <property type="component" value="Unassembled WGS sequence"/>
</dbReference>
<evidence type="ECO:0000313" key="1">
    <source>
        <dbReference type="EMBL" id="KIL60677.1"/>
    </source>
</evidence>
<organism evidence="1 2">
    <name type="scientific">Amanita muscaria (strain Koide BX008)</name>
    <dbReference type="NCBI Taxonomy" id="946122"/>
    <lineage>
        <taxon>Eukaryota</taxon>
        <taxon>Fungi</taxon>
        <taxon>Dikarya</taxon>
        <taxon>Basidiomycota</taxon>
        <taxon>Agaricomycotina</taxon>
        <taxon>Agaricomycetes</taxon>
        <taxon>Agaricomycetidae</taxon>
        <taxon>Agaricales</taxon>
        <taxon>Pluteineae</taxon>
        <taxon>Amanitaceae</taxon>
        <taxon>Amanita</taxon>
    </lineage>
</organism>
<dbReference type="HOGENOM" id="CLU_2757283_0_0_1"/>
<name>A0A0C2WGU1_AMAMK</name>
<dbReference type="EMBL" id="KN818295">
    <property type="protein sequence ID" value="KIL60677.1"/>
    <property type="molecule type" value="Genomic_DNA"/>
</dbReference>
<reference evidence="1 2" key="1">
    <citation type="submission" date="2014-04" db="EMBL/GenBank/DDBJ databases">
        <title>Evolutionary Origins and Diversification of the Mycorrhizal Mutualists.</title>
        <authorList>
            <consortium name="DOE Joint Genome Institute"/>
            <consortium name="Mycorrhizal Genomics Consortium"/>
            <person name="Kohler A."/>
            <person name="Kuo A."/>
            <person name="Nagy L.G."/>
            <person name="Floudas D."/>
            <person name="Copeland A."/>
            <person name="Barry K.W."/>
            <person name="Cichocki N."/>
            <person name="Veneault-Fourrey C."/>
            <person name="LaButti K."/>
            <person name="Lindquist E.A."/>
            <person name="Lipzen A."/>
            <person name="Lundell T."/>
            <person name="Morin E."/>
            <person name="Murat C."/>
            <person name="Riley R."/>
            <person name="Ohm R."/>
            <person name="Sun H."/>
            <person name="Tunlid A."/>
            <person name="Henrissat B."/>
            <person name="Grigoriev I.V."/>
            <person name="Hibbett D.S."/>
            <person name="Martin F."/>
        </authorList>
    </citation>
    <scope>NUCLEOTIDE SEQUENCE [LARGE SCALE GENOMIC DNA]</scope>
    <source>
        <strain evidence="1 2">Koide BX008</strain>
    </source>
</reference>
<dbReference type="AlphaFoldDB" id="A0A0C2WGU1"/>
<protein>
    <submittedName>
        <fullName evidence="1">Uncharacterized protein</fullName>
    </submittedName>
</protein>
<evidence type="ECO:0000313" key="2">
    <source>
        <dbReference type="Proteomes" id="UP000054549"/>
    </source>
</evidence>
<keyword evidence="2" id="KW-1185">Reference proteome</keyword>
<accession>A0A0C2WGU1</accession>
<gene>
    <name evidence="1" type="ORF">M378DRAFT_913364</name>
</gene>
<proteinExistence type="predicted"/>